<evidence type="ECO:0000313" key="3">
    <source>
        <dbReference type="EMBL" id="GJJ14199.1"/>
    </source>
</evidence>
<dbReference type="Gene3D" id="3.40.50.1820">
    <property type="entry name" value="alpha/beta hydrolase"/>
    <property type="match status" value="1"/>
</dbReference>
<proteinExistence type="predicted"/>
<reference evidence="3" key="1">
    <citation type="submission" date="2021-10" db="EMBL/GenBank/DDBJ databases">
        <title>De novo Genome Assembly of Clathrus columnatus (Basidiomycota, Fungi) Using Illumina and Nanopore Sequence Data.</title>
        <authorList>
            <person name="Ogiso-Tanaka E."/>
            <person name="Itagaki H."/>
            <person name="Hosoya T."/>
            <person name="Hosaka K."/>
        </authorList>
    </citation>
    <scope>NUCLEOTIDE SEQUENCE</scope>
    <source>
        <strain evidence="3">MO-923</strain>
    </source>
</reference>
<keyword evidence="4" id="KW-1185">Reference proteome</keyword>
<dbReference type="InterPro" id="IPR050300">
    <property type="entry name" value="GDXG_lipolytic_enzyme"/>
</dbReference>
<dbReference type="EMBL" id="BPWL01000009">
    <property type="protein sequence ID" value="GJJ14199.1"/>
    <property type="molecule type" value="Genomic_DNA"/>
</dbReference>
<comment type="caution">
    <text evidence="3">The sequence shown here is derived from an EMBL/GenBank/DDBJ whole genome shotgun (WGS) entry which is preliminary data.</text>
</comment>
<organism evidence="3 4">
    <name type="scientific">Clathrus columnatus</name>
    <dbReference type="NCBI Taxonomy" id="1419009"/>
    <lineage>
        <taxon>Eukaryota</taxon>
        <taxon>Fungi</taxon>
        <taxon>Dikarya</taxon>
        <taxon>Basidiomycota</taxon>
        <taxon>Agaricomycotina</taxon>
        <taxon>Agaricomycetes</taxon>
        <taxon>Phallomycetidae</taxon>
        <taxon>Phallales</taxon>
        <taxon>Clathraceae</taxon>
        <taxon>Clathrus</taxon>
    </lineage>
</organism>
<evidence type="ECO:0000259" key="2">
    <source>
        <dbReference type="Pfam" id="PF20434"/>
    </source>
</evidence>
<dbReference type="InterPro" id="IPR029058">
    <property type="entry name" value="AB_hydrolase_fold"/>
</dbReference>
<gene>
    <name evidence="3" type="ORF">Clacol_008461</name>
</gene>
<keyword evidence="1" id="KW-0378">Hydrolase</keyword>
<feature type="domain" description="BD-FAE-like" evidence="2">
    <location>
        <begin position="52"/>
        <end position="162"/>
    </location>
</feature>
<dbReference type="GO" id="GO:0016787">
    <property type="term" value="F:hydrolase activity"/>
    <property type="evidence" value="ECO:0007669"/>
    <property type="project" value="UniProtKB-KW"/>
</dbReference>
<protein>
    <recommendedName>
        <fullName evidence="2">BD-FAE-like domain-containing protein</fullName>
    </recommendedName>
</protein>
<evidence type="ECO:0000313" key="4">
    <source>
        <dbReference type="Proteomes" id="UP001050691"/>
    </source>
</evidence>
<dbReference type="SUPFAM" id="SSF53474">
    <property type="entry name" value="alpha/beta-Hydrolases"/>
    <property type="match status" value="1"/>
</dbReference>
<dbReference type="PANTHER" id="PTHR48081">
    <property type="entry name" value="AB HYDROLASE SUPERFAMILY PROTEIN C4A8.06C"/>
    <property type="match status" value="1"/>
</dbReference>
<accession>A0AAV5AND4</accession>
<dbReference type="Pfam" id="PF20434">
    <property type="entry name" value="BD-FAE"/>
    <property type="match status" value="1"/>
</dbReference>
<dbReference type="InterPro" id="IPR049492">
    <property type="entry name" value="BD-FAE-like_dom"/>
</dbReference>
<dbReference type="Proteomes" id="UP001050691">
    <property type="component" value="Unassembled WGS sequence"/>
</dbReference>
<evidence type="ECO:0000256" key="1">
    <source>
        <dbReference type="ARBA" id="ARBA00022801"/>
    </source>
</evidence>
<dbReference type="AlphaFoldDB" id="A0AAV5AND4"/>
<sequence>MEAISKITTTDFMEILGKTGDIFTPILEGRRAIIAETAKETFQFGPTERHKLDVYYPPEGTSNAPILFFVYGGGFVSGSRNRLPGIYFDNIGAFYAKRGVLTVIADYRLAPATQYPGPVEDIRDAIRFVLSSSEVNITAKGADVNQVFIMGHSAGATHTSTLFLNESILDDKDRANIKGTILVAGSYSGGPMSSPYYGEVDHFSKTPIGLLETKSLETIQKLLPPKVLILIGDLDPHLWETGLLFEAKLKEKGVQFDKEILKGHNHFSLEFCPSSGEGEEFAENIVTYIKGST</sequence>
<name>A0AAV5AND4_9AGAM</name>